<dbReference type="PANTHER" id="PTHR46551:SF1">
    <property type="entry name" value="SAP DOMAIN-CONTAINING RIBONUCLEOPROTEIN"/>
    <property type="match status" value="1"/>
</dbReference>
<gene>
    <name evidence="3" type="ORF">JD844_011211</name>
</gene>
<dbReference type="EMBL" id="JAIPUX010000439">
    <property type="protein sequence ID" value="KAH0629272.1"/>
    <property type="molecule type" value="Genomic_DNA"/>
</dbReference>
<organism evidence="3 4">
    <name type="scientific">Phrynosoma platyrhinos</name>
    <name type="common">Desert horned lizard</name>
    <dbReference type="NCBI Taxonomy" id="52577"/>
    <lineage>
        <taxon>Eukaryota</taxon>
        <taxon>Metazoa</taxon>
        <taxon>Chordata</taxon>
        <taxon>Craniata</taxon>
        <taxon>Vertebrata</taxon>
        <taxon>Euteleostomi</taxon>
        <taxon>Lepidosauria</taxon>
        <taxon>Squamata</taxon>
        <taxon>Bifurcata</taxon>
        <taxon>Unidentata</taxon>
        <taxon>Episquamata</taxon>
        <taxon>Toxicofera</taxon>
        <taxon>Iguania</taxon>
        <taxon>Phrynosomatidae</taxon>
        <taxon>Phrynosomatinae</taxon>
        <taxon>Phrynosoma</taxon>
    </lineage>
</organism>
<keyword evidence="1" id="KW-0597">Phosphoprotein</keyword>
<accession>A0ABQ7TIJ5</accession>
<evidence type="ECO:0000256" key="2">
    <source>
        <dbReference type="SAM" id="MobiDB-lite"/>
    </source>
</evidence>
<evidence type="ECO:0000313" key="3">
    <source>
        <dbReference type="EMBL" id="KAH0629272.1"/>
    </source>
</evidence>
<name>A0ABQ7TIJ5_PHRPL</name>
<evidence type="ECO:0000313" key="4">
    <source>
        <dbReference type="Proteomes" id="UP000826234"/>
    </source>
</evidence>
<evidence type="ECO:0000256" key="1">
    <source>
        <dbReference type="ARBA" id="ARBA00022553"/>
    </source>
</evidence>
<dbReference type="Proteomes" id="UP000826234">
    <property type="component" value="Unassembled WGS sequence"/>
</dbReference>
<evidence type="ECO:0008006" key="5">
    <source>
        <dbReference type="Google" id="ProtNLM"/>
    </source>
</evidence>
<dbReference type="PANTHER" id="PTHR46551">
    <property type="entry name" value="SAP DOMAIN-CONTAINING RIBONUCLEOPROTEIN"/>
    <property type="match status" value="1"/>
</dbReference>
<feature type="region of interest" description="Disordered" evidence="2">
    <location>
        <begin position="63"/>
        <end position="88"/>
    </location>
</feature>
<sequence length="88" mass="10127">MKSSILHMMIVKGYHYFSKSHGQHCSIMKYIRQGRGEVVNALHDQTEEDEKLKKRKERFGIVTNSAGSGTTEDTEAKKRKRAERFGLV</sequence>
<reference evidence="3 4" key="1">
    <citation type="journal article" date="2022" name="Gigascience">
        <title>A chromosome-level genome assembly and annotation of the desert horned lizard, Phrynosoma platyrhinos, provides insight into chromosomal rearrangements among reptiles.</title>
        <authorList>
            <person name="Koochekian N."/>
            <person name="Ascanio A."/>
            <person name="Farleigh K."/>
            <person name="Card D.C."/>
            <person name="Schield D.R."/>
            <person name="Castoe T.A."/>
            <person name="Jezkova T."/>
        </authorList>
    </citation>
    <scope>NUCLEOTIDE SEQUENCE [LARGE SCALE GENOMIC DNA]</scope>
    <source>
        <strain evidence="3">NK-2021</strain>
    </source>
</reference>
<proteinExistence type="predicted"/>
<comment type="caution">
    <text evidence="3">The sequence shown here is derived from an EMBL/GenBank/DDBJ whole genome shotgun (WGS) entry which is preliminary data.</text>
</comment>
<dbReference type="InterPro" id="IPR052240">
    <property type="entry name" value="SAP_domain_ribonucleoprotein"/>
</dbReference>
<protein>
    <recommendedName>
        <fullName evidence="5">THO1-MOS11 C-terminal domain-containing protein</fullName>
    </recommendedName>
</protein>
<keyword evidence="4" id="KW-1185">Reference proteome</keyword>